<dbReference type="Pfam" id="PF07693">
    <property type="entry name" value="KAP_NTPase"/>
    <property type="match status" value="1"/>
</dbReference>
<organism evidence="3 4">
    <name type="scientific">Azospira inquinata</name>
    <dbReference type="NCBI Taxonomy" id="2785627"/>
    <lineage>
        <taxon>Bacteria</taxon>
        <taxon>Pseudomonadati</taxon>
        <taxon>Pseudomonadota</taxon>
        <taxon>Betaproteobacteria</taxon>
        <taxon>Rhodocyclales</taxon>
        <taxon>Rhodocyclaceae</taxon>
        <taxon>Azospira</taxon>
    </lineage>
</organism>
<keyword evidence="1" id="KW-0472">Membrane</keyword>
<keyword evidence="4" id="KW-1185">Reference proteome</keyword>
<protein>
    <submittedName>
        <fullName evidence="3">KAP P-loop protein</fullName>
    </submittedName>
</protein>
<name>A0A975SLD2_9RHOO</name>
<evidence type="ECO:0000313" key="3">
    <source>
        <dbReference type="EMBL" id="QWT48471.1"/>
    </source>
</evidence>
<feature type="transmembrane region" description="Helical" evidence="1">
    <location>
        <begin position="20"/>
        <end position="41"/>
    </location>
</feature>
<sequence length="981" mass="111670">MMTEKPMMKMPELTIFAKYLVIGFLIAEVGRIGFILGTSYAPELLGSPSWAIACGILVVAALCLTYAVKRGVLRAIAKMGRGVRVDLLFMIGIGFWVSQLAAPLLYEIHINFERLGRSWTPAIFVSLCSIIFLPLSQALISKRKNSPSQLNFLSDNEIRDKDEDFLSIDSQAETFAAAVLSSKAQTGLVFGVDGPWGVGKTSFINLAECYWKNRPEEVIVCRFEPLQYASDPDLAIRMIQDFTSAIEAEVFAPEFRTTISRYSRSLKGKVSFSFFGFKLLLEPSENKLDGLLGDVDSVLKRLGRRLIVVIDDLDRLDGNAINNVLFATKRTFQLSQVIYILCYDTEKLNKSNNEGAGTREFLEKFITAKLSLFINSADLVNFLNDSCSEKENWLDSIQSKMPVRLAGVLNELAKLLDGDKAAEYMPIVGDFRKIKRFVNAMLLMQIDQVDFGEVDFNKTDLINLILLHLNYPGVFRRIYIEETGGRDGVFSLALECLPNKTERKNSEEYDSFLKDLESKKMPAAIFLLRQLFDQSVPKTNQSDRIDEAELSSRACFNSGDHRNLEAYLEFIVRCVKPDPLETFVFYSNAVEKVRGGALVKSILESRDFKAEKCFNIHEKFWQILLDKSRYFTREVAEDAINTLVDYLPRYPVAEKEARVSFHSLRELSVFFLYNLLDTAGWGRNSRQRVDNRSRNVMEIAWRIFGEGEYAGKGIIQYLIDDDRGILGWNDLLIFRLICSWDRQGSLFNIARALIVNQNEDAKTEGPVRELAILEMRKISQKIFCLFKDRYINGGRNFFEEVDEALDGQFLGKNEGNVSVDSELKKYIEATRSRIKVFVVYQLSNSLFPQGSGVGCGYYDECGEKDEHGIAQLMNKYIFDFCFNPTVQEKNIFYFLDYCLSNLSIEPFAENEDDKVFASTADLARALDVKKLGEYWGQYGELIRQRILDCNDRVVVTSNYSAPYGKYLEKVFRALDGLLKES</sequence>
<dbReference type="Proteomes" id="UP000683428">
    <property type="component" value="Chromosome"/>
</dbReference>
<dbReference type="AlphaFoldDB" id="A0A975SLD2"/>
<dbReference type="EMBL" id="CP064782">
    <property type="protein sequence ID" value="QWT48471.1"/>
    <property type="molecule type" value="Genomic_DNA"/>
</dbReference>
<evidence type="ECO:0000259" key="2">
    <source>
        <dbReference type="Pfam" id="PF07693"/>
    </source>
</evidence>
<dbReference type="KEGG" id="aiq:Azoinq_11485"/>
<keyword evidence="1" id="KW-1133">Transmembrane helix</keyword>
<reference evidence="3" key="1">
    <citation type="submission" date="2020-11" db="EMBL/GenBank/DDBJ databases">
        <title>Azospira inquinata sp. nov.</title>
        <authorList>
            <person name="Moe W.M."/>
            <person name="Mikes M.C."/>
        </authorList>
    </citation>
    <scope>NUCLEOTIDE SEQUENCE</scope>
    <source>
        <strain evidence="3">Azo-3</strain>
    </source>
</reference>
<feature type="domain" description="KAP NTPase" evidence="2">
    <location>
        <begin position="169"/>
        <end position="443"/>
    </location>
</feature>
<accession>A0A975SLD2</accession>
<proteinExistence type="predicted"/>
<evidence type="ECO:0000313" key="4">
    <source>
        <dbReference type="Proteomes" id="UP000683428"/>
    </source>
</evidence>
<keyword evidence="1" id="KW-0812">Transmembrane</keyword>
<feature type="transmembrane region" description="Helical" evidence="1">
    <location>
        <begin position="47"/>
        <end position="67"/>
    </location>
</feature>
<feature type="transmembrane region" description="Helical" evidence="1">
    <location>
        <begin position="87"/>
        <end position="106"/>
    </location>
</feature>
<dbReference type="RefSeq" id="WP_216128949.1">
    <property type="nucleotide sequence ID" value="NZ_CP064782.1"/>
</dbReference>
<dbReference type="InterPro" id="IPR011646">
    <property type="entry name" value="KAP_P-loop"/>
</dbReference>
<gene>
    <name evidence="3" type="ORF">Azoinq_11485</name>
</gene>
<evidence type="ECO:0000256" key="1">
    <source>
        <dbReference type="SAM" id="Phobius"/>
    </source>
</evidence>